<protein>
    <recommendedName>
        <fullName evidence="15">ATP-binding cassette domain-containing protein</fullName>
    </recommendedName>
</protein>
<evidence type="ECO:0000256" key="9">
    <source>
        <dbReference type="SAM" id="Phobius"/>
    </source>
</evidence>
<keyword evidence="5" id="KW-0067">ATP-binding</keyword>
<evidence type="ECO:0000259" key="10">
    <source>
        <dbReference type="PROSITE" id="PS50110"/>
    </source>
</evidence>
<organism evidence="13 14">
    <name type="scientific">Pseudorhodoferax aquiterrae</name>
    <dbReference type="NCBI Taxonomy" id="747304"/>
    <lineage>
        <taxon>Bacteria</taxon>
        <taxon>Pseudomonadati</taxon>
        <taxon>Pseudomonadota</taxon>
        <taxon>Betaproteobacteria</taxon>
        <taxon>Burkholderiales</taxon>
        <taxon>Comamonadaceae</taxon>
    </lineage>
</organism>
<evidence type="ECO:0000256" key="2">
    <source>
        <dbReference type="ARBA" id="ARBA00022475"/>
    </source>
</evidence>
<dbReference type="SUPFAM" id="SSF90123">
    <property type="entry name" value="ABC transporter transmembrane region"/>
    <property type="match status" value="1"/>
</dbReference>
<dbReference type="CDD" id="cd18582">
    <property type="entry name" value="ABC_6TM_ATM1_ABCB7"/>
    <property type="match status" value="1"/>
</dbReference>
<proteinExistence type="predicted"/>
<dbReference type="InterPro" id="IPR039421">
    <property type="entry name" value="Type_1_exporter"/>
</dbReference>
<feature type="domain" description="ABC transmembrane type-1" evidence="12">
    <location>
        <begin position="26"/>
        <end position="323"/>
    </location>
</feature>
<dbReference type="Gene3D" id="3.40.50.2300">
    <property type="match status" value="1"/>
</dbReference>
<accession>A0ABQ3FUV3</accession>
<feature type="transmembrane region" description="Helical" evidence="9">
    <location>
        <begin position="26"/>
        <end position="46"/>
    </location>
</feature>
<evidence type="ECO:0000259" key="11">
    <source>
        <dbReference type="PROSITE" id="PS50893"/>
    </source>
</evidence>
<evidence type="ECO:0000256" key="5">
    <source>
        <dbReference type="ARBA" id="ARBA00022840"/>
    </source>
</evidence>
<dbReference type="InterPro" id="IPR011006">
    <property type="entry name" value="CheY-like_superfamily"/>
</dbReference>
<keyword evidence="2" id="KW-1003">Cell membrane</keyword>
<keyword evidence="4" id="KW-0547">Nucleotide-binding</keyword>
<feature type="domain" description="ABC transporter" evidence="11">
    <location>
        <begin position="357"/>
        <end position="591"/>
    </location>
</feature>
<evidence type="ECO:0000259" key="12">
    <source>
        <dbReference type="PROSITE" id="PS50929"/>
    </source>
</evidence>
<dbReference type="InterPro" id="IPR027417">
    <property type="entry name" value="P-loop_NTPase"/>
</dbReference>
<evidence type="ECO:0000256" key="8">
    <source>
        <dbReference type="PROSITE-ProRule" id="PRU00169"/>
    </source>
</evidence>
<feature type="domain" description="Response regulatory" evidence="10">
    <location>
        <begin position="776"/>
        <end position="902"/>
    </location>
</feature>
<evidence type="ECO:0000256" key="3">
    <source>
        <dbReference type="ARBA" id="ARBA00022692"/>
    </source>
</evidence>
<evidence type="ECO:0000313" key="14">
    <source>
        <dbReference type="Proteomes" id="UP000626210"/>
    </source>
</evidence>
<evidence type="ECO:0008006" key="15">
    <source>
        <dbReference type="Google" id="ProtNLM"/>
    </source>
</evidence>
<dbReference type="InterPro" id="IPR036640">
    <property type="entry name" value="ABC1_TM_sf"/>
</dbReference>
<dbReference type="RefSeq" id="WP_189685221.1">
    <property type="nucleotide sequence ID" value="NZ_BMYK01000001.1"/>
</dbReference>
<name>A0ABQ3FUV3_9BURK</name>
<evidence type="ECO:0000256" key="6">
    <source>
        <dbReference type="ARBA" id="ARBA00022989"/>
    </source>
</evidence>
<dbReference type="SUPFAM" id="SSF52172">
    <property type="entry name" value="CheY-like"/>
    <property type="match status" value="1"/>
</dbReference>
<feature type="transmembrane region" description="Helical" evidence="9">
    <location>
        <begin position="147"/>
        <end position="172"/>
    </location>
</feature>
<dbReference type="EMBL" id="BMYK01000001">
    <property type="protein sequence ID" value="GHC69295.1"/>
    <property type="molecule type" value="Genomic_DNA"/>
</dbReference>
<keyword evidence="6 9" id="KW-1133">Transmembrane helix</keyword>
<dbReference type="SUPFAM" id="SSF52540">
    <property type="entry name" value="P-loop containing nucleoside triphosphate hydrolases"/>
    <property type="match status" value="1"/>
</dbReference>
<dbReference type="InterPro" id="IPR017871">
    <property type="entry name" value="ABC_transporter-like_CS"/>
</dbReference>
<dbReference type="SMART" id="SM00448">
    <property type="entry name" value="REC"/>
    <property type="match status" value="1"/>
</dbReference>
<evidence type="ECO:0000256" key="4">
    <source>
        <dbReference type="ARBA" id="ARBA00022741"/>
    </source>
</evidence>
<comment type="caution">
    <text evidence="13">The sequence shown here is derived from an EMBL/GenBank/DDBJ whole genome shotgun (WGS) entry which is preliminary data.</text>
</comment>
<gene>
    <name evidence="13" type="ORF">GCM10007320_02590</name>
</gene>
<dbReference type="Gene3D" id="1.20.1560.10">
    <property type="entry name" value="ABC transporter type 1, transmembrane domain"/>
    <property type="match status" value="1"/>
</dbReference>
<dbReference type="Pfam" id="PF00072">
    <property type="entry name" value="Response_reg"/>
    <property type="match status" value="1"/>
</dbReference>
<feature type="transmembrane region" description="Helical" evidence="9">
    <location>
        <begin position="263"/>
        <end position="283"/>
    </location>
</feature>
<dbReference type="Pfam" id="PF00664">
    <property type="entry name" value="ABC_membrane"/>
    <property type="match status" value="1"/>
</dbReference>
<dbReference type="Gene3D" id="3.30.565.10">
    <property type="entry name" value="Histidine kinase-like ATPase, C-terminal domain"/>
    <property type="match status" value="1"/>
</dbReference>
<dbReference type="InterPro" id="IPR001789">
    <property type="entry name" value="Sig_transdc_resp-reg_receiver"/>
</dbReference>
<dbReference type="PROSITE" id="PS50110">
    <property type="entry name" value="RESPONSE_REGULATORY"/>
    <property type="match status" value="1"/>
</dbReference>
<keyword evidence="14" id="KW-1185">Reference proteome</keyword>
<dbReference type="InterPro" id="IPR011527">
    <property type="entry name" value="ABC1_TM_dom"/>
</dbReference>
<dbReference type="SMART" id="SM00382">
    <property type="entry name" value="AAA"/>
    <property type="match status" value="1"/>
</dbReference>
<dbReference type="PROSITE" id="PS50929">
    <property type="entry name" value="ABC_TM1F"/>
    <property type="match status" value="1"/>
</dbReference>
<feature type="transmembrane region" description="Helical" evidence="9">
    <location>
        <begin position="66"/>
        <end position="86"/>
    </location>
</feature>
<dbReference type="Pfam" id="PF00005">
    <property type="entry name" value="ABC_tran"/>
    <property type="match status" value="1"/>
</dbReference>
<dbReference type="InterPro" id="IPR003593">
    <property type="entry name" value="AAA+_ATPase"/>
</dbReference>
<dbReference type="PROSITE" id="PS00211">
    <property type="entry name" value="ABC_TRANSPORTER_1"/>
    <property type="match status" value="1"/>
</dbReference>
<dbReference type="CDD" id="cd03253">
    <property type="entry name" value="ABCC_ATM1_transporter"/>
    <property type="match status" value="1"/>
</dbReference>
<feature type="modified residue" description="4-aspartylphosphate" evidence="8">
    <location>
        <position position="829"/>
    </location>
</feature>
<dbReference type="SUPFAM" id="SSF55874">
    <property type="entry name" value="ATPase domain of HSP90 chaperone/DNA topoisomerase II/histidine kinase"/>
    <property type="match status" value="1"/>
</dbReference>
<dbReference type="Gene3D" id="3.40.50.300">
    <property type="entry name" value="P-loop containing nucleotide triphosphate hydrolases"/>
    <property type="match status" value="1"/>
</dbReference>
<dbReference type="PROSITE" id="PS50893">
    <property type="entry name" value="ABC_TRANSPORTER_2"/>
    <property type="match status" value="1"/>
</dbReference>
<dbReference type="InterPro" id="IPR003439">
    <property type="entry name" value="ABC_transporter-like_ATP-bd"/>
</dbReference>
<sequence>MDSATGKHPVFAGLWAAAWARPRRTLLALGLLLSAKAAAVAVPWLLKAVVDRFSQPQQLLEQAPAGGASLHALVLPVFLLLAYALLRFAATLFTELRDLVFVPVRQWTVTGYAERSFAHLLSLGPRFHVQRNTGALIRDVERGTAGIGFLLGAGLFTVLPTLVEFAAVLFVMARGYSLWFTAAILATFGVYAALTVRLTRRRELRQRRVNDMDSRANGRLVDSLLNYETVKAYARESDERQRYAEICAQWAQDSIVNQHALSALHIGQGAVIAAGVAAVMLLAGQETVRGAMTVGDLVLVNAYLIQICLPLNALGFVFREASDALVNTEKLFALLAQQPDIADRPGQPALAVRSGVVAFEHVDFGYEAGRQVLWDVSFTIGAGETVAVVGGSGSGKSTLARLLLRLYEVQGGRVTVDGQDLRAVRLASVREAIGLVPQDTVLFNDSIAYNIGYGRRGAGIADVVEAAKAAQVHEFILSLPQQYDTVVGERGLKLSGGEKQRIAIARAFLKNPPIMVFDEATSALDTRAERAIQGELDRIAEGRSTLVIAHRLSTIVNADAILVMDKGRIVERGRHAELLAREGLYAQLWNLQRQQQQFERLERALARQPVDLVALVADTIDGLREVFEARQVRLYTDIAIDDASVTGDPGTLSQLLRQLCVWALHATPARGRIELRLERSGALARLSITDGRHAAQLPLPPAPDTALPHGTDMPLDPMALRSAVERQGGQFTVEPPGAAHGMRYALSLPLRAVALAGPGPAVPQPAPGPLPLAGLRILLVDDLADARDMLAALLRREGAQVQACASGAQALAWLDAQSSASWPQLLVCDILLGEEDGYAVMRAVRAREDARNVALAERMSAVALTGLAQPGDRVRALMAGFQAHLVKPVAPQELVATLAALAARPPTA</sequence>
<keyword evidence="3 9" id="KW-0812">Transmembrane</keyword>
<feature type="transmembrane region" description="Helical" evidence="9">
    <location>
        <begin position="178"/>
        <end position="198"/>
    </location>
</feature>
<keyword evidence="8" id="KW-0597">Phosphoprotein</keyword>
<dbReference type="PANTHER" id="PTHR24221:SF654">
    <property type="entry name" value="ATP-BINDING CASSETTE SUB-FAMILY B MEMBER 6"/>
    <property type="match status" value="1"/>
</dbReference>
<reference evidence="14" key="1">
    <citation type="journal article" date="2019" name="Int. J. Syst. Evol. Microbiol.">
        <title>The Global Catalogue of Microorganisms (GCM) 10K type strain sequencing project: providing services to taxonomists for standard genome sequencing and annotation.</title>
        <authorList>
            <consortium name="The Broad Institute Genomics Platform"/>
            <consortium name="The Broad Institute Genome Sequencing Center for Infectious Disease"/>
            <person name="Wu L."/>
            <person name="Ma J."/>
        </authorList>
    </citation>
    <scope>NUCLEOTIDE SEQUENCE [LARGE SCALE GENOMIC DNA]</scope>
    <source>
        <strain evidence="14">KCTC 23314</strain>
    </source>
</reference>
<dbReference type="Proteomes" id="UP000626210">
    <property type="component" value="Unassembled WGS sequence"/>
</dbReference>
<evidence type="ECO:0000256" key="1">
    <source>
        <dbReference type="ARBA" id="ARBA00004651"/>
    </source>
</evidence>
<comment type="subcellular location">
    <subcellularLocation>
        <location evidence="1">Cell membrane</location>
        <topology evidence="1">Multi-pass membrane protein</topology>
    </subcellularLocation>
</comment>
<keyword evidence="7 9" id="KW-0472">Membrane</keyword>
<dbReference type="InterPro" id="IPR036890">
    <property type="entry name" value="HATPase_C_sf"/>
</dbReference>
<evidence type="ECO:0000256" key="7">
    <source>
        <dbReference type="ARBA" id="ARBA00023136"/>
    </source>
</evidence>
<evidence type="ECO:0000313" key="13">
    <source>
        <dbReference type="EMBL" id="GHC69295.1"/>
    </source>
</evidence>
<dbReference type="PANTHER" id="PTHR24221">
    <property type="entry name" value="ATP-BINDING CASSETTE SUB-FAMILY B"/>
    <property type="match status" value="1"/>
</dbReference>